<name>A0AAV7NWG3_PLEWA</name>
<accession>A0AAV7NWG3</accession>
<evidence type="ECO:0000313" key="3">
    <source>
        <dbReference type="Proteomes" id="UP001066276"/>
    </source>
</evidence>
<evidence type="ECO:0000256" key="1">
    <source>
        <dbReference type="SAM" id="MobiDB-lite"/>
    </source>
</evidence>
<feature type="compositionally biased region" description="Basic and acidic residues" evidence="1">
    <location>
        <begin position="26"/>
        <end position="43"/>
    </location>
</feature>
<comment type="caution">
    <text evidence="2">The sequence shown here is derived from an EMBL/GenBank/DDBJ whole genome shotgun (WGS) entry which is preliminary data.</text>
</comment>
<dbReference type="EMBL" id="JANPWB010000012">
    <property type="protein sequence ID" value="KAJ1117658.1"/>
    <property type="molecule type" value="Genomic_DNA"/>
</dbReference>
<feature type="region of interest" description="Disordered" evidence="1">
    <location>
        <begin position="1"/>
        <end position="66"/>
    </location>
</feature>
<evidence type="ECO:0000313" key="2">
    <source>
        <dbReference type="EMBL" id="KAJ1117658.1"/>
    </source>
</evidence>
<proteinExistence type="predicted"/>
<gene>
    <name evidence="2" type="ORF">NDU88_005855</name>
</gene>
<organism evidence="2 3">
    <name type="scientific">Pleurodeles waltl</name>
    <name type="common">Iberian ribbed newt</name>
    <dbReference type="NCBI Taxonomy" id="8319"/>
    <lineage>
        <taxon>Eukaryota</taxon>
        <taxon>Metazoa</taxon>
        <taxon>Chordata</taxon>
        <taxon>Craniata</taxon>
        <taxon>Vertebrata</taxon>
        <taxon>Euteleostomi</taxon>
        <taxon>Amphibia</taxon>
        <taxon>Batrachia</taxon>
        <taxon>Caudata</taxon>
        <taxon>Salamandroidea</taxon>
        <taxon>Salamandridae</taxon>
        <taxon>Pleurodelinae</taxon>
        <taxon>Pleurodeles</taxon>
    </lineage>
</organism>
<dbReference type="AlphaFoldDB" id="A0AAV7NWG3"/>
<keyword evidence="3" id="KW-1185">Reference proteome</keyword>
<sequence>MRRDARGQGSPLCCQVGGPLGSPRESSGRAEKVMCGRGLDDTGARGGPGDGQRSDGAPVAGRPATP</sequence>
<reference evidence="2" key="1">
    <citation type="journal article" date="2022" name="bioRxiv">
        <title>Sequencing and chromosome-scale assembly of the giantPleurodeles waltlgenome.</title>
        <authorList>
            <person name="Brown T."/>
            <person name="Elewa A."/>
            <person name="Iarovenko S."/>
            <person name="Subramanian E."/>
            <person name="Araus A.J."/>
            <person name="Petzold A."/>
            <person name="Susuki M."/>
            <person name="Suzuki K.-i.T."/>
            <person name="Hayashi T."/>
            <person name="Toyoda A."/>
            <person name="Oliveira C."/>
            <person name="Osipova E."/>
            <person name="Leigh N.D."/>
            <person name="Simon A."/>
            <person name="Yun M.H."/>
        </authorList>
    </citation>
    <scope>NUCLEOTIDE SEQUENCE</scope>
    <source>
        <strain evidence="2">20211129_DDA</strain>
        <tissue evidence="2">Liver</tissue>
    </source>
</reference>
<dbReference type="Proteomes" id="UP001066276">
    <property type="component" value="Chromosome 8"/>
</dbReference>
<protein>
    <submittedName>
        <fullName evidence="2">Uncharacterized protein</fullName>
    </submittedName>
</protein>